<dbReference type="OrthoDB" id="4324398at2"/>
<gene>
    <name evidence="2" type="ORF">AQJ67_28720</name>
</gene>
<organism evidence="2 3">
    <name type="scientific">Streptomyces caeruleatus</name>
    <dbReference type="NCBI Taxonomy" id="661399"/>
    <lineage>
        <taxon>Bacteria</taxon>
        <taxon>Bacillati</taxon>
        <taxon>Actinomycetota</taxon>
        <taxon>Actinomycetes</taxon>
        <taxon>Kitasatosporales</taxon>
        <taxon>Streptomycetaceae</taxon>
        <taxon>Streptomyces</taxon>
    </lineage>
</organism>
<name>A0A101TT74_9ACTN</name>
<accession>A0A101TT74</accession>
<proteinExistence type="predicted"/>
<dbReference type="Proteomes" id="UP000053429">
    <property type="component" value="Unassembled WGS sequence"/>
</dbReference>
<dbReference type="STRING" id="661399.AQJ67_28720"/>
<reference evidence="2 3" key="1">
    <citation type="submission" date="2015-10" db="EMBL/GenBank/DDBJ databases">
        <title>Draft genome sequence of Streptomyces caeruleatus NRRL B-24802, type strain for the species Streptomyces caeruleatus.</title>
        <authorList>
            <person name="Ruckert C."/>
            <person name="Winkler A."/>
            <person name="Kalinowski J."/>
            <person name="Kampfer P."/>
            <person name="Glaeser S."/>
        </authorList>
    </citation>
    <scope>NUCLEOTIDE SEQUENCE [LARGE SCALE GENOMIC DNA]</scope>
    <source>
        <strain evidence="2 3">NRRL B-24802</strain>
    </source>
</reference>
<keyword evidence="3" id="KW-1185">Reference proteome</keyword>
<sequence length="107" mass="12027">MGIIHALLCWVMEVFGPRPRGRHRAERAATVPQLLAPPTRPAHRSTSPRSPYGLESPLKGEETALVRPYLVAFEERQRQRERRLALVLAADFGIDLDQHVIGARRAA</sequence>
<comment type="caution">
    <text evidence="2">The sequence shown here is derived from an EMBL/GenBank/DDBJ whole genome shotgun (WGS) entry which is preliminary data.</text>
</comment>
<dbReference type="AlphaFoldDB" id="A0A101TT74"/>
<evidence type="ECO:0000313" key="2">
    <source>
        <dbReference type="EMBL" id="KUN98042.1"/>
    </source>
</evidence>
<protein>
    <submittedName>
        <fullName evidence="2">Uncharacterized protein</fullName>
    </submittedName>
</protein>
<evidence type="ECO:0000313" key="3">
    <source>
        <dbReference type="Proteomes" id="UP000053429"/>
    </source>
</evidence>
<dbReference type="EMBL" id="LMWY01000038">
    <property type="protein sequence ID" value="KUN98042.1"/>
    <property type="molecule type" value="Genomic_DNA"/>
</dbReference>
<evidence type="ECO:0000256" key="1">
    <source>
        <dbReference type="SAM" id="MobiDB-lite"/>
    </source>
</evidence>
<feature type="region of interest" description="Disordered" evidence="1">
    <location>
        <begin position="23"/>
        <end position="57"/>
    </location>
</feature>